<protein>
    <submittedName>
        <fullName evidence="3">Uncharacterized protein</fullName>
    </submittedName>
</protein>
<evidence type="ECO:0000313" key="3">
    <source>
        <dbReference type="EMBL" id="KAL3688137.1"/>
    </source>
</evidence>
<feature type="region of interest" description="Disordered" evidence="2">
    <location>
        <begin position="446"/>
        <end position="545"/>
    </location>
</feature>
<evidence type="ECO:0000256" key="2">
    <source>
        <dbReference type="SAM" id="MobiDB-lite"/>
    </source>
</evidence>
<comment type="caution">
    <text evidence="3">The sequence shown here is derived from an EMBL/GenBank/DDBJ whole genome shotgun (WGS) entry which is preliminary data.</text>
</comment>
<keyword evidence="4" id="KW-1185">Reference proteome</keyword>
<feature type="compositionally biased region" description="Polar residues" evidence="2">
    <location>
        <begin position="476"/>
        <end position="493"/>
    </location>
</feature>
<dbReference type="Proteomes" id="UP001633002">
    <property type="component" value="Unassembled WGS sequence"/>
</dbReference>
<proteinExistence type="predicted"/>
<dbReference type="AlphaFoldDB" id="A0ABD3HCF5"/>
<organism evidence="3 4">
    <name type="scientific">Riccia sorocarpa</name>
    <dbReference type="NCBI Taxonomy" id="122646"/>
    <lineage>
        <taxon>Eukaryota</taxon>
        <taxon>Viridiplantae</taxon>
        <taxon>Streptophyta</taxon>
        <taxon>Embryophyta</taxon>
        <taxon>Marchantiophyta</taxon>
        <taxon>Marchantiopsida</taxon>
        <taxon>Marchantiidae</taxon>
        <taxon>Marchantiales</taxon>
        <taxon>Ricciaceae</taxon>
        <taxon>Riccia</taxon>
    </lineage>
</organism>
<feature type="compositionally biased region" description="Basic and acidic residues" evidence="2">
    <location>
        <begin position="446"/>
        <end position="455"/>
    </location>
</feature>
<name>A0ABD3HCF5_9MARC</name>
<gene>
    <name evidence="3" type="ORF">R1sor_014446</name>
</gene>
<accession>A0ABD3HCF5</accession>
<evidence type="ECO:0000256" key="1">
    <source>
        <dbReference type="SAM" id="Coils"/>
    </source>
</evidence>
<reference evidence="3 4" key="1">
    <citation type="submission" date="2024-09" db="EMBL/GenBank/DDBJ databases">
        <title>Chromosome-scale assembly of Riccia sorocarpa.</title>
        <authorList>
            <person name="Paukszto L."/>
        </authorList>
    </citation>
    <scope>NUCLEOTIDE SEQUENCE [LARGE SCALE GENOMIC DNA]</scope>
    <source>
        <strain evidence="3">LP-2024</strain>
        <tissue evidence="3">Aerial parts of the thallus</tissue>
    </source>
</reference>
<keyword evidence="1" id="KW-0175">Coiled coil</keyword>
<sequence>MEETDRTENALDVTAAPSGSRVKSEPISTATETHILEQLGGDVSVQANSAQPSGGTVVGSEEVQSGEDWEEEAFYLSVEHFEKECKLPSHGIHHAEIPKSLITDEQLVACFGSKAGKNRRNGHRWDLSKVIPPADILSLVHERPTNGTIGVIFPRVLYAERILGQKINWAAFAHDKLKNQLRTHKTRKFPKPTGPPCIRVARVYSPPPSLTFSDSEDKVLPCNKSLEGVGGADDQGKGKLRELSSSTTTVGSLATVDTGCLAAPNACSDLSAEPPDVRSMAVIQIENTDILRSEIKQHEKTKMCLGSALTQLKDSQSRLSEREEELASSIHKYESTISSEVLKQGDLVKKESELNRRKSEIVMLLEPDDCFDEDDLKELDRVMQLENDKEQVNDQISQVLDSIADSKSVEKRLRDQLESTKKQLLEVQSETLQVVKDISANEKKACEEQVERDWKVSSSASKVRSHHWASSAGGVLSSQADTPTSTPGSSNAHQLVAVKVEEEQGPVGKTSGSKKRKGVKGSEDLPLCPRKVKTRHATKSEIGTGIGSPSQCQSIILKSYKAIDTPPAILKSKDSRRKLSLDKVRQRRFSQIYGV</sequence>
<feature type="coiled-coil region" evidence="1">
    <location>
        <begin position="382"/>
        <end position="430"/>
    </location>
</feature>
<feature type="region of interest" description="Disordered" evidence="2">
    <location>
        <begin position="1"/>
        <end position="28"/>
    </location>
</feature>
<evidence type="ECO:0000313" key="4">
    <source>
        <dbReference type="Proteomes" id="UP001633002"/>
    </source>
</evidence>
<dbReference type="EMBL" id="JBJQOH010000004">
    <property type="protein sequence ID" value="KAL3688137.1"/>
    <property type="molecule type" value="Genomic_DNA"/>
</dbReference>